<dbReference type="Pfam" id="PF09490">
    <property type="entry name" value="CbtA"/>
    <property type="match status" value="1"/>
</dbReference>
<dbReference type="AlphaFoldDB" id="A0A378TKT5"/>
<keyword evidence="1" id="KW-1133">Transmembrane helix</keyword>
<feature type="transmembrane region" description="Helical" evidence="1">
    <location>
        <begin position="68"/>
        <end position="94"/>
    </location>
</feature>
<feature type="transmembrane region" description="Helical" evidence="1">
    <location>
        <begin position="227"/>
        <end position="249"/>
    </location>
</feature>
<feature type="transmembrane region" description="Helical" evidence="1">
    <location>
        <begin position="179"/>
        <end position="200"/>
    </location>
</feature>
<gene>
    <name evidence="2" type="ORF">NCTC10821_03955</name>
</gene>
<reference evidence="2 3" key="1">
    <citation type="submission" date="2018-06" db="EMBL/GenBank/DDBJ databases">
        <authorList>
            <consortium name="Pathogen Informatics"/>
            <person name="Doyle S."/>
        </authorList>
    </citation>
    <scope>NUCLEOTIDE SEQUENCE [LARGE SCALE GENOMIC DNA]</scope>
    <source>
        <strain evidence="2 3">NCTC10821</strain>
    </source>
</reference>
<dbReference type="InterPro" id="IPR012666">
    <property type="entry name" value="CbtA_put"/>
</dbReference>
<dbReference type="EMBL" id="UGQT01000001">
    <property type="protein sequence ID" value="STZ60415.1"/>
    <property type="molecule type" value="Genomic_DNA"/>
</dbReference>
<keyword evidence="1" id="KW-0472">Membrane</keyword>
<proteinExistence type="predicted"/>
<dbReference type="Proteomes" id="UP000254978">
    <property type="component" value="Unassembled WGS sequence"/>
</dbReference>
<evidence type="ECO:0000313" key="3">
    <source>
        <dbReference type="Proteomes" id="UP000254978"/>
    </source>
</evidence>
<keyword evidence="1" id="KW-0812">Transmembrane</keyword>
<evidence type="ECO:0000313" key="2">
    <source>
        <dbReference type="EMBL" id="STZ60415.1"/>
    </source>
</evidence>
<sequence>MEKRLIGLGLGAGLLAGVASFAYARLQAAPLIAAAIDYEGARSHAEEALGGGHSHEHEVFSRSVQENLGAGVGTVVFAVMTGALFAVALCIALATLRRHRMPADPGAVAAALAALAFVAVCVIPWIAYPATLPGVGQPDTAGARTTAYLALMLSSIALAALAAWGAVRLTGRVGGPTAAALGTGAYLAAITLVISLLPAYRETPEPITTGDGAVAFPGFPADLLADFRTVTIVCQGILWLVLAATFAVLTPRVLGGRTSTRTEDLSAHR</sequence>
<evidence type="ECO:0000256" key="1">
    <source>
        <dbReference type="SAM" id="Phobius"/>
    </source>
</evidence>
<keyword evidence="3" id="KW-1185">Reference proteome</keyword>
<dbReference type="RefSeq" id="WP_172545011.1">
    <property type="nucleotide sequence ID" value="NZ_UGQT01000001.1"/>
</dbReference>
<name>A0A378TKT5_9MYCO</name>
<feature type="transmembrane region" description="Helical" evidence="1">
    <location>
        <begin position="147"/>
        <end position="167"/>
    </location>
</feature>
<accession>A0A378TKT5</accession>
<protein>
    <submittedName>
        <fullName evidence="2">Putative cobalt transporter subunit (CbtA)</fullName>
    </submittedName>
</protein>
<feature type="transmembrane region" description="Helical" evidence="1">
    <location>
        <begin position="106"/>
        <end position="127"/>
    </location>
</feature>
<organism evidence="2 3">
    <name type="scientific">Mycolicibacterium tokaiense</name>
    <dbReference type="NCBI Taxonomy" id="39695"/>
    <lineage>
        <taxon>Bacteria</taxon>
        <taxon>Bacillati</taxon>
        <taxon>Actinomycetota</taxon>
        <taxon>Actinomycetes</taxon>
        <taxon>Mycobacteriales</taxon>
        <taxon>Mycobacteriaceae</taxon>
        <taxon>Mycolicibacterium</taxon>
    </lineage>
</organism>